<sequence length="400" mass="41398">MTPRHATRAALLLAATLTLAACAPAVQPPDDPAPPAESAHGDFDGARELAEPALHLATVDGAGVVTHVDLIDGSSETLAEIDPVDELIGDGRFLFGVRDGSVSVIDSGVWTWSHGDHFHYYEAPSRVVGEIVGEGIATVVANDHGVGLRFADEAVLLDQKALGEARIVETFRVAADGVQGTVVPLSSGAAMTATAPDGTSVIEVVTAGGEPHSTQACTGAGGSITTTVGVVIGCADSALLSVGGSLDEWERIPAPADALLPTDFEGRKGRPRVAGLADDGALWMLDTRAREWLRHDIGEPIVRAAAIDDTEGRMVLLASTGDVLILQDGAIVARTTPLVTASLATPELALGISFVVDQQRVYLNGPAENTVWEIAPADGARISRTFDAQHPPLHLAGTGR</sequence>
<name>A0A9W6HSL9_9MICO</name>
<dbReference type="PROSITE" id="PS51257">
    <property type="entry name" value="PROKAR_LIPOPROTEIN"/>
    <property type="match status" value="1"/>
</dbReference>
<dbReference type="SUPFAM" id="SSF50998">
    <property type="entry name" value="Quinoprotein alcohol dehydrogenase-like"/>
    <property type="match status" value="1"/>
</dbReference>
<comment type="caution">
    <text evidence="2">The sequence shown here is derived from an EMBL/GenBank/DDBJ whole genome shotgun (WGS) entry which is preliminary data.</text>
</comment>
<dbReference type="EMBL" id="BSET01000001">
    <property type="protein sequence ID" value="GLK01320.1"/>
    <property type="molecule type" value="Genomic_DNA"/>
</dbReference>
<dbReference type="RefSeq" id="WP_204938972.1">
    <property type="nucleotide sequence ID" value="NZ_BAAAUM010000001.1"/>
</dbReference>
<dbReference type="AlphaFoldDB" id="A0A9W6HSL9"/>
<keyword evidence="3" id="KW-1185">Reference proteome</keyword>
<evidence type="ECO:0000313" key="3">
    <source>
        <dbReference type="Proteomes" id="UP001142325"/>
    </source>
</evidence>
<feature type="chain" id="PRO_5040883322" evidence="1">
    <location>
        <begin position="21"/>
        <end position="400"/>
    </location>
</feature>
<dbReference type="Proteomes" id="UP001142325">
    <property type="component" value="Unassembled WGS sequence"/>
</dbReference>
<gene>
    <name evidence="2" type="ORF">GCM10017596_10350</name>
</gene>
<keyword evidence="1" id="KW-0732">Signal</keyword>
<reference evidence="2" key="1">
    <citation type="journal article" date="2014" name="Int. J. Syst. Evol. Microbiol.">
        <title>Complete genome sequence of Corynebacterium casei LMG S-19264T (=DSM 44701T), isolated from a smear-ripened cheese.</title>
        <authorList>
            <consortium name="US DOE Joint Genome Institute (JGI-PGF)"/>
            <person name="Walter F."/>
            <person name="Albersmeier A."/>
            <person name="Kalinowski J."/>
            <person name="Ruckert C."/>
        </authorList>
    </citation>
    <scope>NUCLEOTIDE SEQUENCE</scope>
    <source>
        <strain evidence="2">VKM Ac-1958</strain>
    </source>
</reference>
<dbReference type="InterPro" id="IPR011047">
    <property type="entry name" value="Quinoprotein_ADH-like_sf"/>
</dbReference>
<proteinExistence type="predicted"/>
<accession>A0A9W6HSL9</accession>
<evidence type="ECO:0000256" key="1">
    <source>
        <dbReference type="SAM" id="SignalP"/>
    </source>
</evidence>
<organism evidence="2 3">
    <name type="scientific">Microbacterium keratanolyticum</name>
    <dbReference type="NCBI Taxonomy" id="67574"/>
    <lineage>
        <taxon>Bacteria</taxon>
        <taxon>Bacillati</taxon>
        <taxon>Actinomycetota</taxon>
        <taxon>Actinomycetes</taxon>
        <taxon>Micrococcales</taxon>
        <taxon>Microbacteriaceae</taxon>
        <taxon>Microbacterium</taxon>
    </lineage>
</organism>
<keyword evidence="2" id="KW-0449">Lipoprotein</keyword>
<reference evidence="2" key="2">
    <citation type="submission" date="2023-01" db="EMBL/GenBank/DDBJ databases">
        <authorList>
            <person name="Sun Q."/>
            <person name="Evtushenko L."/>
        </authorList>
    </citation>
    <scope>NUCLEOTIDE SEQUENCE</scope>
    <source>
        <strain evidence="2">VKM Ac-1958</strain>
    </source>
</reference>
<evidence type="ECO:0000313" key="2">
    <source>
        <dbReference type="EMBL" id="GLK01320.1"/>
    </source>
</evidence>
<feature type="signal peptide" evidence="1">
    <location>
        <begin position="1"/>
        <end position="20"/>
    </location>
</feature>
<protein>
    <submittedName>
        <fullName evidence="2">Lipoprotein</fullName>
    </submittedName>
</protein>